<name>A0A0B7ALF0_9EUPU</name>
<dbReference type="EMBL" id="HACG01033900">
    <property type="protein sequence ID" value="CEK80765.1"/>
    <property type="molecule type" value="Transcribed_RNA"/>
</dbReference>
<accession>A0A0B7ALF0</accession>
<protein>
    <submittedName>
        <fullName evidence="1">Uncharacterized protein</fullName>
    </submittedName>
</protein>
<feature type="non-terminal residue" evidence="1">
    <location>
        <position position="1"/>
    </location>
</feature>
<sequence length="73" mass="8587">TEKMDSGWNLWFEHDLCIVRAPGQWEREIEIPKDCWDGQVLFRTSYLILNTHTCIRHNISNTPPSSSLNDNQQ</sequence>
<proteinExistence type="predicted"/>
<organism evidence="1">
    <name type="scientific">Arion vulgaris</name>
    <dbReference type="NCBI Taxonomy" id="1028688"/>
    <lineage>
        <taxon>Eukaryota</taxon>
        <taxon>Metazoa</taxon>
        <taxon>Spiralia</taxon>
        <taxon>Lophotrochozoa</taxon>
        <taxon>Mollusca</taxon>
        <taxon>Gastropoda</taxon>
        <taxon>Heterobranchia</taxon>
        <taxon>Euthyneura</taxon>
        <taxon>Panpulmonata</taxon>
        <taxon>Eupulmonata</taxon>
        <taxon>Stylommatophora</taxon>
        <taxon>Helicina</taxon>
        <taxon>Arionoidea</taxon>
        <taxon>Arionidae</taxon>
        <taxon>Arion</taxon>
    </lineage>
</organism>
<gene>
    <name evidence="1" type="primary">ORF122603</name>
</gene>
<evidence type="ECO:0000313" key="1">
    <source>
        <dbReference type="EMBL" id="CEK80765.1"/>
    </source>
</evidence>
<reference evidence="1" key="1">
    <citation type="submission" date="2014-12" db="EMBL/GenBank/DDBJ databases">
        <title>Insight into the proteome of Arion vulgaris.</title>
        <authorList>
            <person name="Aradska J."/>
            <person name="Bulat T."/>
            <person name="Smidak R."/>
            <person name="Sarate P."/>
            <person name="Gangsoo J."/>
            <person name="Sialana F."/>
            <person name="Bilban M."/>
            <person name="Lubec G."/>
        </authorList>
    </citation>
    <scope>NUCLEOTIDE SEQUENCE</scope>
    <source>
        <tissue evidence="1">Skin</tissue>
    </source>
</reference>
<dbReference type="AlphaFoldDB" id="A0A0B7ALF0"/>